<evidence type="ECO:0000256" key="1">
    <source>
        <dbReference type="ARBA" id="ARBA00006432"/>
    </source>
</evidence>
<dbReference type="GO" id="GO:0006631">
    <property type="term" value="P:fatty acid metabolic process"/>
    <property type="evidence" value="ECO:0007669"/>
    <property type="project" value="UniProtKB-KW"/>
</dbReference>
<dbReference type="GO" id="GO:0016874">
    <property type="term" value="F:ligase activity"/>
    <property type="evidence" value="ECO:0007669"/>
    <property type="project" value="UniProtKB-KW"/>
</dbReference>
<evidence type="ECO:0000256" key="3">
    <source>
        <dbReference type="ARBA" id="ARBA00022832"/>
    </source>
</evidence>
<dbReference type="InterPro" id="IPR020845">
    <property type="entry name" value="AMP-binding_CS"/>
</dbReference>
<gene>
    <name evidence="7" type="ORF">AV656_07280</name>
</gene>
<evidence type="ECO:0000259" key="6">
    <source>
        <dbReference type="Pfam" id="PF13193"/>
    </source>
</evidence>
<dbReference type="AlphaFoldDB" id="A0A165H3U9"/>
<name>A0A165H3U9_9BACL</name>
<evidence type="ECO:0000256" key="2">
    <source>
        <dbReference type="ARBA" id="ARBA00022598"/>
    </source>
</evidence>
<evidence type="ECO:0000313" key="8">
    <source>
        <dbReference type="Proteomes" id="UP000076490"/>
    </source>
</evidence>
<dbReference type="SUPFAM" id="SSF56801">
    <property type="entry name" value="Acetyl-CoA synthetase-like"/>
    <property type="match status" value="1"/>
</dbReference>
<evidence type="ECO:0000259" key="5">
    <source>
        <dbReference type="Pfam" id="PF00501"/>
    </source>
</evidence>
<feature type="domain" description="AMP-binding enzyme C-terminal" evidence="6">
    <location>
        <begin position="436"/>
        <end position="511"/>
    </location>
</feature>
<protein>
    <submittedName>
        <fullName evidence="7">AMP-dependent synthetase</fullName>
    </submittedName>
</protein>
<dbReference type="Proteomes" id="UP000076490">
    <property type="component" value="Unassembled WGS sequence"/>
</dbReference>
<dbReference type="PROSITE" id="PS00455">
    <property type="entry name" value="AMP_BINDING"/>
    <property type="match status" value="1"/>
</dbReference>
<sequence>MNVPLILTEFLDRAVRLYGEKTAVIDYDEGRRLTYHELGGRVNRLSHGLRSLGVEKGDRVAYLAPNTLEMLEGFYGIYQTGAVMVPLNIRLKPEDYLFILNHSESKVLFADQDLLHLIEPVKDKLETIERIIVHYHDGGTEEAAYDEWLAQFPEEPFDRAGLDENDVASLLYTSGTTGNPKGVMLTHRNNYLHTLSLMHHLRVYDTDTYLHVLPMFHVNGWGAPFYYTANGATHVCLRKARPETIYDAINSHGVTSVHMAPTVLNSLLQYYDSEKPQTGRADLRIVIAGSAPPPAFIRRVEDELGWEFIQVYGMTESSPLSLTSSSRSTEAHLSDEKKVRLKAKAGYPMVGNDVRVVNDFGEEVPHDGKSVGEVVVRSHGVMKGYWKNEEATAEALRDGWLHTGDMGTIDEFGHIDITDRKKDIIISGGENISSIEVEGVLYDHPDIVEAAVIAVPHEKWGETPHAYVVLRDGISLNEQDVIDFSRSKLAHFKAVTSVTFVDELPKTASGKIQKVHLRNDYWESHKGASTSGRFVN</sequence>
<evidence type="ECO:0000256" key="4">
    <source>
        <dbReference type="ARBA" id="ARBA00023098"/>
    </source>
</evidence>
<dbReference type="InterPro" id="IPR000873">
    <property type="entry name" value="AMP-dep_synth/lig_dom"/>
</dbReference>
<proteinExistence type="inferred from homology"/>
<feature type="domain" description="AMP-dependent synthetase/ligase" evidence="5">
    <location>
        <begin position="12"/>
        <end position="386"/>
    </location>
</feature>
<comment type="caution">
    <text evidence="7">The sequence shown here is derived from an EMBL/GenBank/DDBJ whole genome shotgun (WGS) entry which is preliminary data.</text>
</comment>
<accession>A0A165H3U9</accession>
<dbReference type="EMBL" id="LQNT01000009">
    <property type="protein sequence ID" value="KZE38698.1"/>
    <property type="molecule type" value="Genomic_DNA"/>
</dbReference>
<dbReference type="PANTHER" id="PTHR43859">
    <property type="entry name" value="ACYL-ACTIVATING ENZYME"/>
    <property type="match status" value="1"/>
</dbReference>
<dbReference type="OrthoDB" id="9803968at2"/>
<dbReference type="FunFam" id="3.30.300.30:FF:000008">
    <property type="entry name" value="2,3-dihydroxybenzoate-AMP ligase"/>
    <property type="match status" value="1"/>
</dbReference>
<dbReference type="InterPro" id="IPR025110">
    <property type="entry name" value="AMP-bd_C"/>
</dbReference>
<dbReference type="Gene3D" id="3.30.300.30">
    <property type="match status" value="1"/>
</dbReference>
<reference evidence="7 8" key="1">
    <citation type="submission" date="2016-01" db="EMBL/GenBank/DDBJ databases">
        <title>Whole genome sequencing of Bhargavaea cecembensis T14.</title>
        <authorList>
            <person name="Hong K.W."/>
        </authorList>
    </citation>
    <scope>NUCLEOTIDE SEQUENCE [LARGE SCALE GENOMIC DNA]</scope>
    <source>
        <strain evidence="7 8">T14</strain>
    </source>
</reference>
<dbReference type="Pfam" id="PF13193">
    <property type="entry name" value="AMP-binding_C"/>
    <property type="match status" value="1"/>
</dbReference>
<evidence type="ECO:0000313" key="7">
    <source>
        <dbReference type="EMBL" id="KZE38698.1"/>
    </source>
</evidence>
<keyword evidence="2" id="KW-0436">Ligase</keyword>
<dbReference type="PANTHER" id="PTHR43859:SF4">
    <property type="entry name" value="BUTANOATE--COA LIGASE AAE1-RELATED"/>
    <property type="match status" value="1"/>
</dbReference>
<dbReference type="Gene3D" id="3.40.50.12780">
    <property type="entry name" value="N-terminal domain of ligase-like"/>
    <property type="match status" value="1"/>
</dbReference>
<dbReference type="RefSeq" id="WP_063180493.1">
    <property type="nucleotide sequence ID" value="NZ_LQNT01000009.1"/>
</dbReference>
<dbReference type="InterPro" id="IPR042099">
    <property type="entry name" value="ANL_N_sf"/>
</dbReference>
<organism evidence="7 8">
    <name type="scientific">Bhargavaea cecembensis</name>
    <dbReference type="NCBI Taxonomy" id="394098"/>
    <lineage>
        <taxon>Bacteria</taxon>
        <taxon>Bacillati</taxon>
        <taxon>Bacillota</taxon>
        <taxon>Bacilli</taxon>
        <taxon>Bacillales</taxon>
        <taxon>Caryophanaceae</taxon>
        <taxon>Bhargavaea</taxon>
    </lineage>
</organism>
<dbReference type="Pfam" id="PF00501">
    <property type="entry name" value="AMP-binding"/>
    <property type="match status" value="1"/>
</dbReference>
<dbReference type="NCBIfam" id="NF004837">
    <property type="entry name" value="PRK06187.1"/>
    <property type="match status" value="1"/>
</dbReference>
<dbReference type="InterPro" id="IPR045851">
    <property type="entry name" value="AMP-bd_C_sf"/>
</dbReference>
<keyword evidence="4" id="KW-0443">Lipid metabolism</keyword>
<comment type="similarity">
    <text evidence="1">Belongs to the ATP-dependent AMP-binding enzyme family.</text>
</comment>
<keyword evidence="3" id="KW-0276">Fatty acid metabolism</keyword>